<comment type="caution">
    <text evidence="4">The sequence shown here is derived from an EMBL/GenBank/DDBJ whole genome shotgun (WGS) entry which is preliminary data.</text>
</comment>
<feature type="region of interest" description="Disordered" evidence="2">
    <location>
        <begin position="856"/>
        <end position="892"/>
    </location>
</feature>
<evidence type="ECO:0000313" key="5">
    <source>
        <dbReference type="Proteomes" id="UP000838756"/>
    </source>
</evidence>
<protein>
    <submittedName>
        <fullName evidence="4">Jg1105 protein</fullName>
    </submittedName>
</protein>
<dbReference type="InterPro" id="IPR059215">
    <property type="entry name" value="BRCT2_TopBP1-like"/>
</dbReference>
<evidence type="ECO:0000259" key="3">
    <source>
        <dbReference type="PROSITE" id="PS50172"/>
    </source>
</evidence>
<proteinExistence type="predicted"/>
<evidence type="ECO:0000256" key="2">
    <source>
        <dbReference type="SAM" id="MobiDB-lite"/>
    </source>
</evidence>
<dbReference type="PANTHER" id="PTHR13561:SF20">
    <property type="entry name" value="DNA TOPOISOMERASE 2-BINDING PROTEIN 1"/>
    <property type="match status" value="1"/>
</dbReference>
<gene>
    <name evidence="4" type="primary">jg1105</name>
    <name evidence="4" type="ORF">PAEG_LOCUS27837</name>
</gene>
<dbReference type="CDD" id="cd17731">
    <property type="entry name" value="BRCT_TopBP1_rpt2_like"/>
    <property type="match status" value="1"/>
</dbReference>
<feature type="region of interest" description="Disordered" evidence="2">
    <location>
        <begin position="814"/>
        <end position="834"/>
    </location>
</feature>
<dbReference type="PROSITE" id="PS50172">
    <property type="entry name" value="BRCT"/>
    <property type="match status" value="5"/>
</dbReference>
<dbReference type="Pfam" id="PF12738">
    <property type="entry name" value="PTCB-BRCT"/>
    <property type="match status" value="2"/>
</dbReference>
<dbReference type="GO" id="GO:0006270">
    <property type="term" value="P:DNA replication initiation"/>
    <property type="evidence" value="ECO:0007669"/>
    <property type="project" value="TreeGrafter"/>
</dbReference>
<dbReference type="Proteomes" id="UP000838756">
    <property type="component" value="Unassembled WGS sequence"/>
</dbReference>
<feature type="domain" description="BRCT" evidence="3">
    <location>
        <begin position="370"/>
        <end position="458"/>
    </location>
</feature>
<sequence>MNEDINVTFIIPLACSNENECSDEMQLAFTACEQHSGGGIKAQWVHQTKWRTFEGLTKRDVLVLAEFEGEFYEKLRNTKCLLVGPRCLSCCLMEGSPIPSGPEPVFTIAMRGLIVTASGMTKQQKANIKKKVHWMGGQYSTVLAEDTTHLISNTVLSDKYIKAVERGIPVMNETWPDAVWEASMRLNVNGSSTDFEGHRLPTFANLQVTTTGISKKEKLLTMKLINENGGTFTGAFQSEVTDIVVLTKEGVGSEKYKAALEYGKACVLPAWVVDSAAMGVALPLAKYKVAGASTSSPLAEHRVPDMSLNFSRITNIRPPNNFVDESRSVDITTLSARMKLSQESKKSYDTSIDKEMLSEFEKFDMSCIKKAGPIFDGFCIWITGLEGVCRERAAACVSRCGGVRYDCPHERVTHALAGTGAAASAALAALPSVPILSPLWLLRSVLAGKALDEAEYLIEKKITTPVKSSARKARIEPASPMSKRNLQLLRHGPLDLPPPAPEIVEPQEHQDEIVNHYLSQIVPEPQEKTPEPVAPLEPLQEQPDVTDDMADEPTEEVEQIFRERNEVFSEHLCANVMPTIMREWRKDCLSQQELLPIQYYHRPVKLPQWEGPGPLEGVVASLSTYSGFERAFLDELAKLLGAVTQLRFCRRNTTNAMASTHLICPTPTGDKYQGAVKWSLPAVTADWLLECARTGTKVSECGYLVGDTKAPVIPEQQEPPEDQEAEQRSKQTRIEQEETPTDVIDKENAMLPPKVSNVPRRGSMPSREQTPKGKMANDGDMSPASRYIAMARLGLFGGDSQETPKRLQELKDDAKQGDAAFRTPPLDDALSTPNLMRLSPTTRRRLQAIKRGEIPSDTLRTPVDPFDKKTETPDSAFGAILRPGSGRLSPESRKRLWKVVQDLPSKQQTPTEEKHQATPLSEIRNRFLAQFNSDAPTPPSEHHAGPRKLHLGEDAETPPPKMAKFNQEQSAGGLNVSGADESTKSASSTSTASNSLPAVVDVQLQKLSAALTGRPSLQRKRPRDSTAVNPGPELDAGPDSQPNTVGWDDTTPARQVKKFMLSSNVDNHEEIAEMIRYLGGDISEGGELDLEATHLLCSAPGRSEKMLGSVAAGKWVLHPAYVARSRAAGKFLPEEEYEWGNPIATCLPSLSGAEKTLGRAAHRWRSSRASGNPGPFAGMTALLHVPAARKRLLTRLLEAGEGTSVDDEPPYTDDSISVCFADIKRYPLSDRDAAWFISKRIPVCPPVLLSSYLTDDVPPNPVEHCLPDYRPK</sequence>
<feature type="domain" description="BRCT" evidence="3">
    <location>
        <begin position="610"/>
        <end position="705"/>
    </location>
</feature>
<dbReference type="SUPFAM" id="SSF52113">
    <property type="entry name" value="BRCT domain"/>
    <property type="match status" value="5"/>
</dbReference>
<dbReference type="SMART" id="SM00292">
    <property type="entry name" value="BRCT"/>
    <property type="match status" value="5"/>
</dbReference>
<feature type="domain" description="BRCT" evidence="3">
    <location>
        <begin position="198"/>
        <end position="289"/>
    </location>
</feature>
<dbReference type="CDD" id="cd17738">
    <property type="entry name" value="BRCT_TopBP1_rpt7"/>
    <property type="match status" value="1"/>
</dbReference>
<evidence type="ECO:0000313" key="4">
    <source>
        <dbReference type="EMBL" id="CAH2269810.1"/>
    </source>
</evidence>
<dbReference type="CDD" id="cd00027">
    <property type="entry name" value="BRCT"/>
    <property type="match status" value="1"/>
</dbReference>
<dbReference type="InterPro" id="IPR036420">
    <property type="entry name" value="BRCT_dom_sf"/>
</dbReference>
<dbReference type="InterPro" id="IPR001357">
    <property type="entry name" value="BRCT_dom"/>
</dbReference>
<feature type="region of interest" description="Disordered" evidence="2">
    <location>
        <begin position="931"/>
        <end position="993"/>
    </location>
</feature>
<reference evidence="4" key="1">
    <citation type="submission" date="2022-03" db="EMBL/GenBank/DDBJ databases">
        <authorList>
            <person name="Lindestad O."/>
        </authorList>
    </citation>
    <scope>NUCLEOTIDE SEQUENCE</scope>
</reference>
<evidence type="ECO:0000256" key="1">
    <source>
        <dbReference type="ARBA" id="ARBA00022737"/>
    </source>
</evidence>
<feature type="compositionally biased region" description="Low complexity" evidence="2">
    <location>
        <begin position="984"/>
        <end position="993"/>
    </location>
</feature>
<dbReference type="GO" id="GO:0007095">
    <property type="term" value="P:mitotic G2 DNA damage checkpoint signaling"/>
    <property type="evidence" value="ECO:0007669"/>
    <property type="project" value="TreeGrafter"/>
</dbReference>
<feature type="region of interest" description="Disordered" evidence="2">
    <location>
        <begin position="1011"/>
        <end position="1050"/>
    </location>
</feature>
<feature type="compositionally biased region" description="Basic and acidic residues" evidence="2">
    <location>
        <begin position="725"/>
        <end position="736"/>
    </location>
</feature>
<dbReference type="Gene3D" id="3.40.50.10190">
    <property type="entry name" value="BRCT domain"/>
    <property type="match status" value="7"/>
</dbReference>
<dbReference type="EMBL" id="CAKXAJ010026542">
    <property type="protein sequence ID" value="CAH2269810.1"/>
    <property type="molecule type" value="Genomic_DNA"/>
</dbReference>
<feature type="region of interest" description="Disordered" evidence="2">
    <location>
        <begin position="711"/>
        <end position="780"/>
    </location>
</feature>
<dbReference type="AlphaFoldDB" id="A0A8S4SIS1"/>
<dbReference type="OrthoDB" id="251770at2759"/>
<dbReference type="PANTHER" id="PTHR13561">
    <property type="entry name" value="DNA REPLICATION REGULATOR DPB11-RELATED"/>
    <property type="match status" value="1"/>
</dbReference>
<name>A0A8S4SIS1_9NEOP</name>
<dbReference type="GO" id="GO:0033314">
    <property type="term" value="P:mitotic DNA replication checkpoint signaling"/>
    <property type="evidence" value="ECO:0007669"/>
    <property type="project" value="TreeGrafter"/>
</dbReference>
<feature type="domain" description="BRCT" evidence="3">
    <location>
        <begin position="1069"/>
        <end position="1139"/>
    </location>
</feature>
<dbReference type="Pfam" id="PF00533">
    <property type="entry name" value="BRCT"/>
    <property type="match status" value="1"/>
</dbReference>
<feature type="domain" description="BRCT" evidence="3">
    <location>
        <begin position="110"/>
        <end position="175"/>
    </location>
</feature>
<keyword evidence="1" id="KW-0677">Repeat</keyword>
<organism evidence="4 5">
    <name type="scientific">Pararge aegeria aegeria</name>
    <dbReference type="NCBI Taxonomy" id="348720"/>
    <lineage>
        <taxon>Eukaryota</taxon>
        <taxon>Metazoa</taxon>
        <taxon>Ecdysozoa</taxon>
        <taxon>Arthropoda</taxon>
        <taxon>Hexapoda</taxon>
        <taxon>Insecta</taxon>
        <taxon>Pterygota</taxon>
        <taxon>Neoptera</taxon>
        <taxon>Endopterygota</taxon>
        <taxon>Lepidoptera</taxon>
        <taxon>Glossata</taxon>
        <taxon>Ditrysia</taxon>
        <taxon>Papilionoidea</taxon>
        <taxon>Nymphalidae</taxon>
        <taxon>Satyrinae</taxon>
        <taxon>Satyrini</taxon>
        <taxon>Parargina</taxon>
        <taxon>Pararge</taxon>
    </lineage>
</organism>
<dbReference type="FunFam" id="3.40.50.10190:FF:000018">
    <property type="entry name" value="DNA topoisomerase 2-binding protein 1"/>
    <property type="match status" value="1"/>
</dbReference>
<keyword evidence="5" id="KW-1185">Reference proteome</keyword>
<accession>A0A8S4SIS1</accession>